<dbReference type="PANTHER" id="PTHR10000">
    <property type="entry name" value="PHOSPHOSERINE PHOSPHATASE"/>
    <property type="match status" value="1"/>
</dbReference>
<dbReference type="Gene3D" id="3.30.1240.10">
    <property type="match status" value="1"/>
</dbReference>
<reference evidence="1 2" key="1">
    <citation type="submission" date="2020-08" db="EMBL/GenBank/DDBJ databases">
        <title>Genomic Encyclopedia of Type Strains, Phase IV (KMG-IV): sequencing the most valuable type-strain genomes for metagenomic binning, comparative biology and taxonomic classification.</title>
        <authorList>
            <person name="Goeker M."/>
        </authorList>
    </citation>
    <scope>NUCLEOTIDE SEQUENCE [LARGE SCALE GENOMIC DNA]</scope>
    <source>
        <strain evidence="1 2">DSM 26736</strain>
    </source>
</reference>
<dbReference type="GO" id="GO:0016791">
    <property type="term" value="F:phosphatase activity"/>
    <property type="evidence" value="ECO:0007669"/>
    <property type="project" value="TreeGrafter"/>
</dbReference>
<dbReference type="InterPro" id="IPR006379">
    <property type="entry name" value="HAD-SF_hydro_IIB"/>
</dbReference>
<dbReference type="PROSITE" id="PS01229">
    <property type="entry name" value="COF_2"/>
    <property type="match status" value="1"/>
</dbReference>
<dbReference type="SFLD" id="SFLDG01140">
    <property type="entry name" value="C2.B:_Phosphomannomutase_and_P"/>
    <property type="match status" value="1"/>
</dbReference>
<dbReference type="Gene3D" id="3.40.50.1000">
    <property type="entry name" value="HAD superfamily/HAD-like"/>
    <property type="match status" value="1"/>
</dbReference>
<dbReference type="Proteomes" id="UP000527143">
    <property type="component" value="Unassembled WGS sequence"/>
</dbReference>
<dbReference type="PANTHER" id="PTHR10000:SF8">
    <property type="entry name" value="HAD SUPERFAMILY HYDROLASE-LIKE, TYPE 3"/>
    <property type="match status" value="1"/>
</dbReference>
<name>A0A840YPA6_9SPHN</name>
<comment type="caution">
    <text evidence="1">The sequence shown here is derived from an EMBL/GenBank/DDBJ whole genome shotgun (WGS) entry which is preliminary data.</text>
</comment>
<accession>A0A840YPA6</accession>
<dbReference type="NCBIfam" id="TIGR01484">
    <property type="entry name" value="HAD-SF-IIB"/>
    <property type="match status" value="1"/>
</dbReference>
<dbReference type="GO" id="GO:0005829">
    <property type="term" value="C:cytosol"/>
    <property type="evidence" value="ECO:0007669"/>
    <property type="project" value="TreeGrafter"/>
</dbReference>
<protein>
    <recommendedName>
        <fullName evidence="3">Hydrolase Cof</fullName>
    </recommendedName>
</protein>
<dbReference type="InterPro" id="IPR000150">
    <property type="entry name" value="Cof"/>
</dbReference>
<dbReference type="SUPFAM" id="SSF56784">
    <property type="entry name" value="HAD-like"/>
    <property type="match status" value="1"/>
</dbReference>
<proteinExistence type="predicted"/>
<dbReference type="Pfam" id="PF08282">
    <property type="entry name" value="Hydrolase_3"/>
    <property type="match status" value="1"/>
</dbReference>
<dbReference type="AlphaFoldDB" id="A0A840YPA6"/>
<dbReference type="RefSeq" id="WP_184083721.1">
    <property type="nucleotide sequence ID" value="NZ_JACIJF010000001.1"/>
</dbReference>
<evidence type="ECO:0008006" key="3">
    <source>
        <dbReference type="Google" id="ProtNLM"/>
    </source>
</evidence>
<evidence type="ECO:0000313" key="1">
    <source>
        <dbReference type="EMBL" id="MBB5709213.1"/>
    </source>
</evidence>
<dbReference type="NCBIfam" id="TIGR00099">
    <property type="entry name" value="Cof-subfamily"/>
    <property type="match status" value="1"/>
</dbReference>
<dbReference type="InterPro" id="IPR036412">
    <property type="entry name" value="HAD-like_sf"/>
</dbReference>
<evidence type="ECO:0000313" key="2">
    <source>
        <dbReference type="Proteomes" id="UP000527143"/>
    </source>
</evidence>
<dbReference type="SFLD" id="SFLDS00003">
    <property type="entry name" value="Haloacid_Dehalogenase"/>
    <property type="match status" value="1"/>
</dbReference>
<organism evidence="1 2">
    <name type="scientific">Sphingomonas xinjiangensis</name>
    <dbReference type="NCBI Taxonomy" id="643568"/>
    <lineage>
        <taxon>Bacteria</taxon>
        <taxon>Pseudomonadati</taxon>
        <taxon>Pseudomonadota</taxon>
        <taxon>Alphaproteobacteria</taxon>
        <taxon>Sphingomonadales</taxon>
        <taxon>Sphingomonadaceae</taxon>
        <taxon>Sphingomonas</taxon>
    </lineage>
</organism>
<gene>
    <name evidence="1" type="ORF">FHT02_000419</name>
</gene>
<sequence length="273" mass="28890">MPEDNTIRLLVSDIDGTLVRDDKTLSDAVIAAVARIQEAGIAMSLISARPPSGMLWIAERLGLKGPIGAFNGGTVVMPDGRIVAADRLEPAIAARALEKIDRPGVTPWLFADGKWYARDRTNHNLPRERRAANVDAVFDADFAPLLARADKLVGVSDDHELLAAIEGEMQIAFGEGATVARSQPYYLDITAPTANKGDGIAGLAKAYGVPLSAVAALGDQRNDLPMFARAAVSVAMGQAPEEVRAAAKHVARSNQEDGVADAIDRFVLPPAHA</sequence>
<dbReference type="CDD" id="cd07516">
    <property type="entry name" value="HAD_Pase"/>
    <property type="match status" value="1"/>
</dbReference>
<dbReference type="EMBL" id="JACIJF010000001">
    <property type="protein sequence ID" value="MBB5709213.1"/>
    <property type="molecule type" value="Genomic_DNA"/>
</dbReference>
<dbReference type="GO" id="GO:0000287">
    <property type="term" value="F:magnesium ion binding"/>
    <property type="evidence" value="ECO:0007669"/>
    <property type="project" value="TreeGrafter"/>
</dbReference>
<dbReference type="InterPro" id="IPR023214">
    <property type="entry name" value="HAD_sf"/>
</dbReference>
<keyword evidence="2" id="KW-1185">Reference proteome</keyword>